<evidence type="ECO:0000313" key="3">
    <source>
        <dbReference type="Proteomes" id="UP000305948"/>
    </source>
</evidence>
<keyword evidence="1" id="KW-0472">Membrane</keyword>
<protein>
    <submittedName>
        <fullName evidence="2">Uncharacterized protein</fullName>
    </submittedName>
</protein>
<dbReference type="EMBL" id="ML213510">
    <property type="protein sequence ID" value="TFK51784.1"/>
    <property type="molecule type" value="Genomic_DNA"/>
</dbReference>
<accession>A0A5C3N2D7</accession>
<keyword evidence="1" id="KW-1133">Transmembrane helix</keyword>
<gene>
    <name evidence="2" type="ORF">OE88DRAFT_1468348</name>
</gene>
<keyword evidence="3" id="KW-1185">Reference proteome</keyword>
<feature type="transmembrane region" description="Helical" evidence="1">
    <location>
        <begin position="223"/>
        <end position="243"/>
    </location>
</feature>
<dbReference type="Proteomes" id="UP000305948">
    <property type="component" value="Unassembled WGS sequence"/>
</dbReference>
<dbReference type="AlphaFoldDB" id="A0A5C3N2D7"/>
<feature type="transmembrane region" description="Helical" evidence="1">
    <location>
        <begin position="190"/>
        <end position="211"/>
    </location>
</feature>
<reference evidence="2 3" key="1">
    <citation type="journal article" date="2019" name="Nat. Ecol. Evol.">
        <title>Megaphylogeny resolves global patterns of mushroom evolution.</title>
        <authorList>
            <person name="Varga T."/>
            <person name="Krizsan K."/>
            <person name="Foldi C."/>
            <person name="Dima B."/>
            <person name="Sanchez-Garcia M."/>
            <person name="Sanchez-Ramirez S."/>
            <person name="Szollosi G.J."/>
            <person name="Szarkandi J.G."/>
            <person name="Papp V."/>
            <person name="Albert L."/>
            <person name="Andreopoulos W."/>
            <person name="Angelini C."/>
            <person name="Antonin V."/>
            <person name="Barry K.W."/>
            <person name="Bougher N.L."/>
            <person name="Buchanan P."/>
            <person name="Buyck B."/>
            <person name="Bense V."/>
            <person name="Catcheside P."/>
            <person name="Chovatia M."/>
            <person name="Cooper J."/>
            <person name="Damon W."/>
            <person name="Desjardin D."/>
            <person name="Finy P."/>
            <person name="Geml J."/>
            <person name="Haridas S."/>
            <person name="Hughes K."/>
            <person name="Justo A."/>
            <person name="Karasinski D."/>
            <person name="Kautmanova I."/>
            <person name="Kiss B."/>
            <person name="Kocsube S."/>
            <person name="Kotiranta H."/>
            <person name="LaButti K.M."/>
            <person name="Lechner B.E."/>
            <person name="Liimatainen K."/>
            <person name="Lipzen A."/>
            <person name="Lukacs Z."/>
            <person name="Mihaltcheva S."/>
            <person name="Morgado L.N."/>
            <person name="Niskanen T."/>
            <person name="Noordeloos M.E."/>
            <person name="Ohm R.A."/>
            <person name="Ortiz-Santana B."/>
            <person name="Ovrebo C."/>
            <person name="Racz N."/>
            <person name="Riley R."/>
            <person name="Savchenko A."/>
            <person name="Shiryaev A."/>
            <person name="Soop K."/>
            <person name="Spirin V."/>
            <person name="Szebenyi C."/>
            <person name="Tomsovsky M."/>
            <person name="Tulloss R.E."/>
            <person name="Uehling J."/>
            <person name="Grigoriev I.V."/>
            <person name="Vagvolgyi C."/>
            <person name="Papp T."/>
            <person name="Martin F.M."/>
            <person name="Miettinen O."/>
            <person name="Hibbett D.S."/>
            <person name="Nagy L.G."/>
        </authorList>
    </citation>
    <scope>NUCLEOTIDE SEQUENCE [LARGE SCALE GENOMIC DNA]</scope>
    <source>
        <strain evidence="2 3">OMC1185</strain>
    </source>
</reference>
<organism evidence="2 3">
    <name type="scientific">Heliocybe sulcata</name>
    <dbReference type="NCBI Taxonomy" id="5364"/>
    <lineage>
        <taxon>Eukaryota</taxon>
        <taxon>Fungi</taxon>
        <taxon>Dikarya</taxon>
        <taxon>Basidiomycota</taxon>
        <taxon>Agaricomycotina</taxon>
        <taxon>Agaricomycetes</taxon>
        <taxon>Gloeophyllales</taxon>
        <taxon>Gloeophyllaceae</taxon>
        <taxon>Heliocybe</taxon>
    </lineage>
</organism>
<feature type="transmembrane region" description="Helical" evidence="1">
    <location>
        <begin position="300"/>
        <end position="320"/>
    </location>
</feature>
<dbReference type="OrthoDB" id="2747447at2759"/>
<keyword evidence="1" id="KW-0812">Transmembrane</keyword>
<sequence length="649" mass="70284">MIAAPVQGRKWWISPALLPGLLAATPCYGIPFDVLDAGSDADSQASAGLGDIVANFQDLSAVLSLFAADSVEKKLSDPKSTDWERMSAFWSIFGIVGAVRVYAKIASGLSAAENAGMELGGLRAYTNGRTKKAAASCNVGAADRPATWEDDEDLLLGQVHVDSSPWIRPHVVMLGYSICPFAGPRAIREVLGRSFVTLVTLAIGCCSSILLRTSVAGSTLENVALAMLVASTLLGGCIIPLLLQTLNPLGVACISDLASRQGPLRIVEAGDTVITLKGRPGRIMWQSRDKSTYSRSGDLWYIRALSGMATAITLVAYITNYLLLGAANTWRSYAWLGSQIGILVVRYVLWAFRPRILGMRRPTLLYAVCGSLAPAIPVKIDFDNWPPQCLPRDIVYFAVASAKSKLLNSHGVERHIKLANLDVLSEVAPRDLLQPACRRVFCELDEISPEVRERLRIVKLPWSVVEEIYAAQGLILGANPWVLGGISLAAVVDPFAKDEKQGDSFLGLTTVHSCKPTAIDGVFEFDRQKAGAAAVGDIVGITYDNYGITGTIELGCLAHKLPRPHQLLDSHIKFRENVATCRETARENGPSHCEVHSQEYGDGVTPIVEHNMKTESSLADALQYGRDVIYHTVRKDHSHCTDVCKVFGF</sequence>
<name>A0A5C3N2D7_9AGAM</name>
<evidence type="ECO:0000313" key="2">
    <source>
        <dbReference type="EMBL" id="TFK51784.1"/>
    </source>
</evidence>
<feature type="transmembrane region" description="Helical" evidence="1">
    <location>
        <begin position="332"/>
        <end position="352"/>
    </location>
</feature>
<proteinExistence type="predicted"/>
<evidence type="ECO:0000256" key="1">
    <source>
        <dbReference type="SAM" id="Phobius"/>
    </source>
</evidence>